<sequence>MSTKRRGFLMTDAFQTDRFPSSDVGRKAEQPSDDDGDVSDEDTDNHHEKRTATVRTPWSKAEEDVEKC</sequence>
<keyword evidence="3" id="KW-1185">Reference proteome</keyword>
<evidence type="ECO:0000256" key="1">
    <source>
        <dbReference type="SAM" id="MobiDB-lite"/>
    </source>
</evidence>
<gene>
    <name evidence="2" type="ORF">MAR_020593</name>
</gene>
<feature type="region of interest" description="Disordered" evidence="1">
    <location>
        <begin position="1"/>
        <end position="68"/>
    </location>
</feature>
<reference evidence="2" key="1">
    <citation type="submission" date="2022-11" db="EMBL/GenBank/DDBJ databases">
        <title>Centuries of genome instability and evolution in soft-shell clam transmissible cancer (bioRxiv).</title>
        <authorList>
            <person name="Hart S.F.M."/>
            <person name="Yonemitsu M.A."/>
            <person name="Giersch R.M."/>
            <person name="Beal B.F."/>
            <person name="Arriagada G."/>
            <person name="Davis B.W."/>
            <person name="Ostrander E.A."/>
            <person name="Goff S.P."/>
            <person name="Metzger M.J."/>
        </authorList>
    </citation>
    <scope>NUCLEOTIDE SEQUENCE</scope>
    <source>
        <strain evidence="2">MELC-2E11</strain>
        <tissue evidence="2">Siphon/mantle</tissue>
    </source>
</reference>
<dbReference type="EMBL" id="CP111016">
    <property type="protein sequence ID" value="WAR05224.1"/>
    <property type="molecule type" value="Genomic_DNA"/>
</dbReference>
<protein>
    <submittedName>
        <fullName evidence="2">Uncharacterized protein</fullName>
    </submittedName>
</protein>
<feature type="compositionally biased region" description="Acidic residues" evidence="1">
    <location>
        <begin position="31"/>
        <end position="43"/>
    </location>
</feature>
<accession>A0ABY7E9Z1</accession>
<evidence type="ECO:0000313" key="3">
    <source>
        <dbReference type="Proteomes" id="UP001164746"/>
    </source>
</evidence>
<evidence type="ECO:0000313" key="2">
    <source>
        <dbReference type="EMBL" id="WAR05224.1"/>
    </source>
</evidence>
<name>A0ABY7E9Z1_MYAAR</name>
<organism evidence="2 3">
    <name type="scientific">Mya arenaria</name>
    <name type="common">Soft-shell clam</name>
    <dbReference type="NCBI Taxonomy" id="6604"/>
    <lineage>
        <taxon>Eukaryota</taxon>
        <taxon>Metazoa</taxon>
        <taxon>Spiralia</taxon>
        <taxon>Lophotrochozoa</taxon>
        <taxon>Mollusca</taxon>
        <taxon>Bivalvia</taxon>
        <taxon>Autobranchia</taxon>
        <taxon>Heteroconchia</taxon>
        <taxon>Euheterodonta</taxon>
        <taxon>Imparidentia</taxon>
        <taxon>Neoheterodontei</taxon>
        <taxon>Myida</taxon>
        <taxon>Myoidea</taxon>
        <taxon>Myidae</taxon>
        <taxon>Mya</taxon>
    </lineage>
</organism>
<proteinExistence type="predicted"/>
<dbReference type="Proteomes" id="UP001164746">
    <property type="component" value="Chromosome 5"/>
</dbReference>